<protein>
    <submittedName>
        <fullName evidence="1">Uncharacterized protein</fullName>
    </submittedName>
</protein>
<comment type="caution">
    <text evidence="1">The sequence shown here is derived from an EMBL/GenBank/DDBJ whole genome shotgun (WGS) entry which is preliminary data.</text>
</comment>
<organism evidence="1 2">
    <name type="scientific">Lupinus luteus</name>
    <name type="common">European yellow lupine</name>
    <dbReference type="NCBI Taxonomy" id="3873"/>
    <lineage>
        <taxon>Eukaryota</taxon>
        <taxon>Viridiplantae</taxon>
        <taxon>Streptophyta</taxon>
        <taxon>Embryophyta</taxon>
        <taxon>Tracheophyta</taxon>
        <taxon>Spermatophyta</taxon>
        <taxon>Magnoliopsida</taxon>
        <taxon>eudicotyledons</taxon>
        <taxon>Gunneridae</taxon>
        <taxon>Pentapetalae</taxon>
        <taxon>rosids</taxon>
        <taxon>fabids</taxon>
        <taxon>Fabales</taxon>
        <taxon>Fabaceae</taxon>
        <taxon>Papilionoideae</taxon>
        <taxon>50 kb inversion clade</taxon>
        <taxon>genistoids sensu lato</taxon>
        <taxon>core genistoids</taxon>
        <taxon>Genisteae</taxon>
        <taxon>Lupinus</taxon>
    </lineage>
</organism>
<proteinExistence type="predicted"/>
<sequence>MKIIISEKTCKFDLVVLPKNVFKHHCGYLLLTFVLVQAKLVLSSSRAQRRCN</sequence>
<dbReference type="EMBL" id="CAXHTB010000010">
    <property type="protein sequence ID" value="CAL0313758.1"/>
    <property type="molecule type" value="Genomic_DNA"/>
</dbReference>
<name>A0AAV1WWT9_LUPLU</name>
<evidence type="ECO:0000313" key="2">
    <source>
        <dbReference type="Proteomes" id="UP001497480"/>
    </source>
</evidence>
<evidence type="ECO:0000313" key="1">
    <source>
        <dbReference type="EMBL" id="CAL0313758.1"/>
    </source>
</evidence>
<dbReference type="AlphaFoldDB" id="A0AAV1WWT9"/>
<reference evidence="1 2" key="1">
    <citation type="submission" date="2024-03" db="EMBL/GenBank/DDBJ databases">
        <authorList>
            <person name="Martinez-Hernandez J."/>
        </authorList>
    </citation>
    <scope>NUCLEOTIDE SEQUENCE [LARGE SCALE GENOMIC DNA]</scope>
</reference>
<keyword evidence="2" id="KW-1185">Reference proteome</keyword>
<dbReference type="Proteomes" id="UP001497480">
    <property type="component" value="Unassembled WGS sequence"/>
</dbReference>
<gene>
    <name evidence="1" type="ORF">LLUT_LOCUS14818</name>
</gene>
<accession>A0AAV1WWT9</accession>